<feature type="region of interest" description="Disordered" evidence="1">
    <location>
        <begin position="57"/>
        <end position="78"/>
    </location>
</feature>
<evidence type="ECO:0000313" key="3">
    <source>
        <dbReference type="EMBL" id="GAA5154906.1"/>
    </source>
</evidence>
<reference evidence="4" key="1">
    <citation type="journal article" date="2019" name="Int. J. Syst. Evol. Microbiol.">
        <title>The Global Catalogue of Microorganisms (GCM) 10K type strain sequencing project: providing services to taxonomists for standard genome sequencing and annotation.</title>
        <authorList>
            <consortium name="The Broad Institute Genomics Platform"/>
            <consortium name="The Broad Institute Genome Sequencing Center for Infectious Disease"/>
            <person name="Wu L."/>
            <person name="Ma J."/>
        </authorList>
    </citation>
    <scope>NUCLEOTIDE SEQUENCE [LARGE SCALE GENOMIC DNA]</scope>
    <source>
        <strain evidence="4">JCM 18303</strain>
    </source>
</reference>
<keyword evidence="2" id="KW-0472">Membrane</keyword>
<feature type="transmembrane region" description="Helical" evidence="2">
    <location>
        <begin position="12"/>
        <end position="30"/>
    </location>
</feature>
<keyword evidence="2" id="KW-1133">Transmembrane helix</keyword>
<name>A0ABP9Q6Q8_9PSEU</name>
<keyword evidence="2" id="KW-0812">Transmembrane</keyword>
<accession>A0ABP9Q6Q8</accession>
<evidence type="ECO:0000313" key="4">
    <source>
        <dbReference type="Proteomes" id="UP001428817"/>
    </source>
</evidence>
<proteinExistence type="predicted"/>
<protein>
    <submittedName>
        <fullName evidence="3">Uncharacterized protein</fullName>
    </submittedName>
</protein>
<keyword evidence="4" id="KW-1185">Reference proteome</keyword>
<evidence type="ECO:0000256" key="2">
    <source>
        <dbReference type="SAM" id="Phobius"/>
    </source>
</evidence>
<sequence length="78" mass="8702">MVVIGFNRFVRSPMYFGPVVALLGYAAVVWRLPASFVRVYEEPALAPVRRRVRHMPAQRAGLDTASTPVDTRTESGLK</sequence>
<evidence type="ECO:0000256" key="1">
    <source>
        <dbReference type="SAM" id="MobiDB-lite"/>
    </source>
</evidence>
<dbReference type="Proteomes" id="UP001428817">
    <property type="component" value="Unassembled WGS sequence"/>
</dbReference>
<dbReference type="EMBL" id="BAABJP010000009">
    <property type="protein sequence ID" value="GAA5154906.1"/>
    <property type="molecule type" value="Genomic_DNA"/>
</dbReference>
<organism evidence="3 4">
    <name type="scientific">Pseudonocardia eucalypti</name>
    <dbReference type="NCBI Taxonomy" id="648755"/>
    <lineage>
        <taxon>Bacteria</taxon>
        <taxon>Bacillati</taxon>
        <taxon>Actinomycetota</taxon>
        <taxon>Actinomycetes</taxon>
        <taxon>Pseudonocardiales</taxon>
        <taxon>Pseudonocardiaceae</taxon>
        <taxon>Pseudonocardia</taxon>
    </lineage>
</organism>
<gene>
    <name evidence="3" type="ORF">GCM10023321_27420</name>
</gene>
<comment type="caution">
    <text evidence="3">The sequence shown here is derived from an EMBL/GenBank/DDBJ whole genome shotgun (WGS) entry which is preliminary data.</text>
</comment>